<dbReference type="SUPFAM" id="SSF57196">
    <property type="entry name" value="EGF/Laminin"/>
    <property type="match status" value="2"/>
</dbReference>
<dbReference type="PROSITE" id="PS00022">
    <property type="entry name" value="EGF_1"/>
    <property type="match status" value="2"/>
</dbReference>
<dbReference type="PROSITE" id="PS50026">
    <property type="entry name" value="EGF_3"/>
    <property type="match status" value="4"/>
</dbReference>
<dbReference type="AlphaFoldDB" id="A0A915IIQ9"/>
<dbReference type="SMART" id="SM00181">
    <property type="entry name" value="EGF"/>
    <property type="match status" value="4"/>
</dbReference>
<evidence type="ECO:0000256" key="1">
    <source>
        <dbReference type="PROSITE-ProRule" id="PRU00076"/>
    </source>
</evidence>
<keyword evidence="3" id="KW-1185">Reference proteome</keyword>
<dbReference type="InterPro" id="IPR051830">
    <property type="entry name" value="NOTCH_homolog"/>
</dbReference>
<feature type="disulfide bond" evidence="1">
    <location>
        <begin position="77"/>
        <end position="87"/>
    </location>
</feature>
<feature type="domain" description="EGF-like" evidence="2">
    <location>
        <begin position="28"/>
        <end position="65"/>
    </location>
</feature>
<feature type="domain" description="EGF-like" evidence="2">
    <location>
        <begin position="188"/>
        <end position="231"/>
    </location>
</feature>
<feature type="disulfide bond" evidence="1">
    <location>
        <begin position="108"/>
        <end position="117"/>
    </location>
</feature>
<dbReference type="InterPro" id="IPR000742">
    <property type="entry name" value="EGF"/>
</dbReference>
<keyword evidence="1" id="KW-1015">Disulfide bond</keyword>
<dbReference type="PANTHER" id="PTHR24033:SF224">
    <property type="entry name" value="C-TYPE LECTIN"/>
    <property type="match status" value="1"/>
</dbReference>
<reference evidence="4" key="1">
    <citation type="submission" date="2022-11" db="UniProtKB">
        <authorList>
            <consortium name="WormBaseParasite"/>
        </authorList>
    </citation>
    <scope>IDENTIFICATION</scope>
</reference>
<sequence length="282" mass="31588">MYGKINSTDKLCLKTLPCAPQNRTNPLTGKWEEKLLCENGGSCELSHLTNYYCKCQLFYTGKHCEEYDTRFGDRNPCKPHPCRQGLCRLVKDQSAVNPDSTPKAFCICPPGYKGENCQKRITPCDLSPFEEECNAALKAKRIDPRCGKSNETAKKCHNGGVCEEYSLAKKGFRCRCDVKPWIGEFCDVFDPCLVKDVCQNGSSCVSTISEDGTSMKALCICQPDSKDVKCSQLDPNACDKFKKNPCYYGGVCVKCHAQNSKGLHKHISPFCRTTDDFKRQFV</sequence>
<feature type="domain" description="EGF-like" evidence="2">
    <location>
        <begin position="73"/>
        <end position="118"/>
    </location>
</feature>
<evidence type="ECO:0000259" key="2">
    <source>
        <dbReference type="PROSITE" id="PS50026"/>
    </source>
</evidence>
<feature type="disulfide bond" evidence="1">
    <location>
        <begin position="221"/>
        <end position="230"/>
    </location>
</feature>
<dbReference type="Proteomes" id="UP000887565">
    <property type="component" value="Unplaced"/>
</dbReference>
<dbReference type="WBParaSite" id="nRc.2.0.1.t14062-RA">
    <property type="protein sequence ID" value="nRc.2.0.1.t14062-RA"/>
    <property type="gene ID" value="nRc.2.0.1.g14062"/>
</dbReference>
<keyword evidence="1" id="KW-0245">EGF-like domain</keyword>
<dbReference type="PANTHER" id="PTHR24033">
    <property type="entry name" value="EGF-LIKE DOMAIN-CONTAINING PROTEIN"/>
    <property type="match status" value="1"/>
</dbReference>
<evidence type="ECO:0000313" key="3">
    <source>
        <dbReference type="Proteomes" id="UP000887565"/>
    </source>
</evidence>
<feature type="disulfide bond" evidence="1">
    <location>
        <begin position="55"/>
        <end position="64"/>
    </location>
</feature>
<protein>
    <submittedName>
        <fullName evidence="4">EGF-like domain-containing protein</fullName>
    </submittedName>
</protein>
<feature type="domain" description="EGF-like" evidence="2">
    <location>
        <begin position="148"/>
        <end position="187"/>
    </location>
</feature>
<proteinExistence type="predicted"/>
<accession>A0A915IIQ9</accession>
<dbReference type="Gene3D" id="2.10.25.10">
    <property type="entry name" value="Laminin"/>
    <property type="match status" value="3"/>
</dbReference>
<comment type="caution">
    <text evidence="1">Lacks conserved residue(s) required for the propagation of feature annotation.</text>
</comment>
<name>A0A915IIQ9_ROMCU</name>
<evidence type="ECO:0000313" key="4">
    <source>
        <dbReference type="WBParaSite" id="nRc.2.0.1.t14062-RA"/>
    </source>
</evidence>
<organism evidence="3 4">
    <name type="scientific">Romanomermis culicivorax</name>
    <name type="common">Nematode worm</name>
    <dbReference type="NCBI Taxonomy" id="13658"/>
    <lineage>
        <taxon>Eukaryota</taxon>
        <taxon>Metazoa</taxon>
        <taxon>Ecdysozoa</taxon>
        <taxon>Nematoda</taxon>
        <taxon>Enoplea</taxon>
        <taxon>Dorylaimia</taxon>
        <taxon>Mermithida</taxon>
        <taxon>Mermithoidea</taxon>
        <taxon>Mermithidae</taxon>
        <taxon>Romanomermis</taxon>
    </lineage>
</organism>
<dbReference type="PROSITE" id="PS01186">
    <property type="entry name" value="EGF_2"/>
    <property type="match status" value="1"/>
</dbReference>